<dbReference type="EMBL" id="UHAP01000001">
    <property type="protein sequence ID" value="SUK54823.1"/>
    <property type="molecule type" value="Genomic_DNA"/>
</dbReference>
<protein>
    <submittedName>
        <fullName evidence="1">Protoporphyrinogen IX oxidase, aerobic</fullName>
        <ecNumber evidence="1">1.3.3.4</ecNumber>
    </submittedName>
</protein>
<dbReference type="GO" id="GO:0004729">
    <property type="term" value="F:oxygen-dependent protoporphyrinogen oxidase activity"/>
    <property type="evidence" value="ECO:0007669"/>
    <property type="project" value="UniProtKB-EC"/>
</dbReference>
<dbReference type="EC" id="1.3.3.4" evidence="1"/>
<dbReference type="Gene3D" id="3.90.660.20">
    <property type="entry name" value="Protoporphyrinogen oxidase, mitochondrial, domain 2"/>
    <property type="match status" value="1"/>
</dbReference>
<reference evidence="1 2" key="1">
    <citation type="submission" date="2018-06" db="EMBL/GenBank/DDBJ databases">
        <authorList>
            <consortium name="Pathogen Informatics"/>
            <person name="Doyle S."/>
        </authorList>
    </citation>
    <scope>NUCLEOTIDE SEQUENCE [LARGE SCALE GENOMIC DNA]</scope>
    <source>
        <strain evidence="1 2">NCTC6133</strain>
    </source>
</reference>
<sequence length="66" mass="7602">MIELGPESYLGRKTIMTELAKDIGLEQDIVTNTTGQSYIFCEKQIVSYSRWINYGNSDRYQTVCDN</sequence>
<dbReference type="Proteomes" id="UP000255091">
    <property type="component" value="Unassembled WGS sequence"/>
</dbReference>
<keyword evidence="1" id="KW-0560">Oxidoreductase</keyword>
<name>A0A380DVM8_STAAU</name>
<evidence type="ECO:0000313" key="1">
    <source>
        <dbReference type="EMBL" id="SUK54823.1"/>
    </source>
</evidence>
<accession>A0A380DVM8</accession>
<gene>
    <name evidence="1" type="primary">hemY_2</name>
    <name evidence="1" type="ORF">NCTC6133_02466</name>
</gene>
<evidence type="ECO:0000313" key="2">
    <source>
        <dbReference type="Proteomes" id="UP000255091"/>
    </source>
</evidence>
<organism evidence="1 2">
    <name type="scientific">Staphylococcus aureus</name>
    <dbReference type="NCBI Taxonomy" id="1280"/>
    <lineage>
        <taxon>Bacteria</taxon>
        <taxon>Bacillati</taxon>
        <taxon>Bacillota</taxon>
        <taxon>Bacilli</taxon>
        <taxon>Bacillales</taxon>
        <taxon>Staphylococcaceae</taxon>
        <taxon>Staphylococcus</taxon>
    </lineage>
</organism>
<dbReference type="AlphaFoldDB" id="A0A380DVM8"/>
<proteinExistence type="predicted"/>